<gene>
    <name evidence="1" type="ORF">LCGC14_2244340</name>
</gene>
<proteinExistence type="predicted"/>
<organism evidence="1">
    <name type="scientific">marine sediment metagenome</name>
    <dbReference type="NCBI Taxonomy" id="412755"/>
    <lineage>
        <taxon>unclassified sequences</taxon>
        <taxon>metagenomes</taxon>
        <taxon>ecological metagenomes</taxon>
    </lineage>
</organism>
<sequence length="603" mass="64693">TVLRAIDNVTIYGTGEGTLFNYNGAAAIFDAGTQDGWVFGDFATDAGGLDVATATHWTMRNINLGGALFAYDTSEDITSTYWDIPTGRGATFTVAANDSSAGSKAQADYVADGANDQVEIQAALDAADAAGGGMVQLMESYAGFAITSITIPSGVTLQGVSGGYLDYGTRISLTGSIFMTDQAMIKDMFIGAAPAYANDAVVYSGLAGSGLSLEVIDNVTFYCATQTGTAFLIDVVTTAGDNNSIVLNRFGKIYIIGFDYGVEIESDETAGNQAIFTYNTFEYIATWGTDHPIFFNHTSGDVGANIFENVQMQDSAINHSTDGVTLYGDNTRFLNLNGADFLVETLIIPSTSSNTYAYGIMPNVNDEGSDSRIYNVKAYDDFNYAPPLGITEFYNAESVWAWNEMGGYVSNSLSDKANNMADLIDLPTWSVQGQGYKLTFDGATDWVDTAGADYTGSRTFLFVVSPNFDWDVNLNQYFFGLWIDANNYAYVTKSTNASGNKIYYVWQSQAGGMETGGIQADFVTGDVLVIAITMNDETNDVKLYVNGKKTDEDLGAADSLVGAGDLNIAADWDGNNNMNAWFGVFVNLPVALNERQVVKLTNL</sequence>
<reference evidence="1" key="1">
    <citation type="journal article" date="2015" name="Nature">
        <title>Complex archaea that bridge the gap between prokaryotes and eukaryotes.</title>
        <authorList>
            <person name="Spang A."/>
            <person name="Saw J.H."/>
            <person name="Jorgensen S.L."/>
            <person name="Zaremba-Niedzwiedzka K."/>
            <person name="Martijn J."/>
            <person name="Lind A.E."/>
            <person name="van Eijk R."/>
            <person name="Schleper C."/>
            <person name="Guy L."/>
            <person name="Ettema T.J."/>
        </authorList>
    </citation>
    <scope>NUCLEOTIDE SEQUENCE</scope>
</reference>
<dbReference type="SUPFAM" id="SSF51126">
    <property type="entry name" value="Pectin lyase-like"/>
    <property type="match status" value="1"/>
</dbReference>
<feature type="non-terminal residue" evidence="1">
    <location>
        <position position="1"/>
    </location>
</feature>
<dbReference type="EMBL" id="LAZR01030457">
    <property type="protein sequence ID" value="KKL56545.1"/>
    <property type="molecule type" value="Genomic_DNA"/>
</dbReference>
<protein>
    <submittedName>
        <fullName evidence="1">Uncharacterized protein</fullName>
    </submittedName>
</protein>
<accession>A0A0F9FH12</accession>
<dbReference type="InterPro" id="IPR011050">
    <property type="entry name" value="Pectin_lyase_fold/virulence"/>
</dbReference>
<name>A0A0F9FH12_9ZZZZ</name>
<dbReference type="SUPFAM" id="SSF49899">
    <property type="entry name" value="Concanavalin A-like lectins/glucanases"/>
    <property type="match status" value="1"/>
</dbReference>
<evidence type="ECO:0000313" key="1">
    <source>
        <dbReference type="EMBL" id="KKL56545.1"/>
    </source>
</evidence>
<dbReference type="InterPro" id="IPR013320">
    <property type="entry name" value="ConA-like_dom_sf"/>
</dbReference>
<feature type="non-terminal residue" evidence="1">
    <location>
        <position position="603"/>
    </location>
</feature>
<dbReference type="AlphaFoldDB" id="A0A0F9FH12"/>
<comment type="caution">
    <text evidence="1">The sequence shown here is derived from an EMBL/GenBank/DDBJ whole genome shotgun (WGS) entry which is preliminary data.</text>
</comment>